<evidence type="ECO:0000313" key="19">
    <source>
        <dbReference type="EMBL" id="MEA0970923.1"/>
    </source>
</evidence>
<evidence type="ECO:0000256" key="2">
    <source>
        <dbReference type="ARBA" id="ARBA00004752"/>
    </source>
</evidence>
<dbReference type="Pfam" id="PF08245">
    <property type="entry name" value="Mur_ligase_M"/>
    <property type="match status" value="1"/>
</dbReference>
<keyword evidence="8 14" id="KW-0067">ATP-binding</keyword>
<dbReference type="SUPFAM" id="SSF51984">
    <property type="entry name" value="MurCD N-terminal domain"/>
    <property type="match status" value="1"/>
</dbReference>
<feature type="binding site" evidence="14">
    <location>
        <begin position="120"/>
        <end position="126"/>
    </location>
    <ligand>
        <name>ATP</name>
        <dbReference type="ChEBI" id="CHEBI:30616"/>
    </ligand>
</feature>
<dbReference type="NCBIfam" id="TIGR01082">
    <property type="entry name" value="murC"/>
    <property type="match status" value="1"/>
</dbReference>
<proteinExistence type="inferred from homology"/>
<dbReference type="InterPro" id="IPR036565">
    <property type="entry name" value="Mur-like_cat_sf"/>
</dbReference>
<evidence type="ECO:0000259" key="16">
    <source>
        <dbReference type="Pfam" id="PF01225"/>
    </source>
</evidence>
<feature type="domain" description="Mur ligase C-terminal" evidence="17">
    <location>
        <begin position="327"/>
        <end position="459"/>
    </location>
</feature>
<evidence type="ECO:0000256" key="4">
    <source>
        <dbReference type="ARBA" id="ARBA00022490"/>
    </source>
</evidence>
<dbReference type="Gene3D" id="3.40.50.720">
    <property type="entry name" value="NAD(P)-binding Rossmann-like Domain"/>
    <property type="match status" value="1"/>
</dbReference>
<comment type="subcellular location">
    <subcellularLocation>
        <location evidence="1 14">Cytoplasm</location>
    </subcellularLocation>
</comment>
<evidence type="ECO:0000256" key="9">
    <source>
        <dbReference type="ARBA" id="ARBA00022960"/>
    </source>
</evidence>
<sequence length="522" mass="57240">MLLLELKRKRGTLDTIHFVGIGGIGMSGIAEIMYNLGYKVQGSDLSESHNTKRLQEKGIRVIIGHEKQNVSNVSYVVISSAVKSDNPEVVAAIETKIPVIRRAEMLAELMRLKCSVAISGSHGKTTTTSLVACLFEAAGLDPTVINGGIINNRSTNAYLGKSDYLVVEADESDATFIKIPSTIGIITNIDPEHMDYYKDFDTLILAFKSFFRNLPFYGFGVACIDHPVVRKLVEEVTERRIITYGIDSADAHIIAYNIKSDTYSSTFDIKFQLPSSVGVTTIEHITIPTPGKHNVLNSLAAIAVGIELDFGIKVIKNGFKEFQGVKRRFTRVGQYKGAEIIDDYAHHPVEVAATLATARVIADSRAARVIAIFQPHRYSRLENLFLEFSKCFGDADEIYIMDVYAAGELPIKDISGENLAKSIQKLGANAKYLSMHDDIPSIIRDTARGGDLFVMMGAGSISTWANQLPEKLDLFQNSTLEGDLGVGATLESSRAFKSAPDLRLSDSPANSSSMTSLKKIRW</sequence>
<keyword evidence="12 14" id="KW-0961">Cell wall biogenesis/degradation</keyword>
<dbReference type="InterPro" id="IPR050061">
    <property type="entry name" value="MurCDEF_pg_biosynth"/>
</dbReference>
<evidence type="ECO:0000313" key="20">
    <source>
        <dbReference type="Proteomes" id="UP001291687"/>
    </source>
</evidence>
<name>A0ABU5NCM1_9RICK</name>
<keyword evidence="20" id="KW-1185">Reference proteome</keyword>
<evidence type="ECO:0000256" key="11">
    <source>
        <dbReference type="ARBA" id="ARBA00023306"/>
    </source>
</evidence>
<keyword evidence="11 14" id="KW-0131">Cell cycle</keyword>
<evidence type="ECO:0000256" key="8">
    <source>
        <dbReference type="ARBA" id="ARBA00022840"/>
    </source>
</evidence>
<reference evidence="19 20" key="1">
    <citation type="submission" date="2023-03" db="EMBL/GenBank/DDBJ databases">
        <title>Host association and intracellularity evolved multiple times independently in the Rickettsiales.</title>
        <authorList>
            <person name="Castelli M."/>
            <person name="Nardi T."/>
            <person name="Gammuto L."/>
            <person name="Bellinzona G."/>
            <person name="Sabaneyeva E."/>
            <person name="Potekhin A."/>
            <person name="Serra V."/>
            <person name="Petroni G."/>
            <person name="Sassera D."/>
        </authorList>
    </citation>
    <scope>NUCLEOTIDE SEQUENCE [LARGE SCALE GENOMIC DNA]</scope>
    <source>
        <strain evidence="19 20">Sr 2-6</strain>
    </source>
</reference>
<dbReference type="InterPro" id="IPR013221">
    <property type="entry name" value="Mur_ligase_cen"/>
</dbReference>
<dbReference type="SUPFAM" id="SSF53244">
    <property type="entry name" value="MurD-like peptide ligases, peptide-binding domain"/>
    <property type="match status" value="1"/>
</dbReference>
<keyword evidence="6 14" id="KW-0132">Cell division</keyword>
<dbReference type="Gene3D" id="3.40.1190.10">
    <property type="entry name" value="Mur-like, catalytic domain"/>
    <property type="match status" value="1"/>
</dbReference>
<feature type="domain" description="Mur ligase N-terminal catalytic" evidence="16">
    <location>
        <begin position="15"/>
        <end position="112"/>
    </location>
</feature>
<dbReference type="Gene3D" id="3.90.190.20">
    <property type="entry name" value="Mur ligase, C-terminal domain"/>
    <property type="match status" value="1"/>
</dbReference>
<evidence type="ECO:0000256" key="1">
    <source>
        <dbReference type="ARBA" id="ARBA00004496"/>
    </source>
</evidence>
<evidence type="ECO:0000256" key="10">
    <source>
        <dbReference type="ARBA" id="ARBA00022984"/>
    </source>
</evidence>
<evidence type="ECO:0000256" key="14">
    <source>
        <dbReference type="HAMAP-Rule" id="MF_00046"/>
    </source>
</evidence>
<dbReference type="InterPro" id="IPR004101">
    <property type="entry name" value="Mur_ligase_C"/>
</dbReference>
<accession>A0ABU5NCM1</accession>
<evidence type="ECO:0000259" key="18">
    <source>
        <dbReference type="Pfam" id="PF08245"/>
    </source>
</evidence>
<gene>
    <name evidence="14" type="primary">murC</name>
    <name evidence="19" type="ORF">Megvenef_00892</name>
</gene>
<dbReference type="PANTHER" id="PTHR43445:SF3">
    <property type="entry name" value="UDP-N-ACETYLMURAMATE--L-ALANINE LIGASE"/>
    <property type="match status" value="1"/>
</dbReference>
<dbReference type="SUPFAM" id="SSF53623">
    <property type="entry name" value="MurD-like peptide ligases, catalytic domain"/>
    <property type="match status" value="1"/>
</dbReference>
<comment type="function">
    <text evidence="14">Cell wall formation.</text>
</comment>
<protein>
    <recommendedName>
        <fullName evidence="3 14">UDP-N-acetylmuramate--L-alanine ligase</fullName>
        <ecNumber evidence="3 14">6.3.2.8</ecNumber>
    </recommendedName>
    <alternativeName>
        <fullName evidence="14">UDP-N-acetylmuramoyl-L-alanine synthetase</fullName>
    </alternativeName>
</protein>
<organism evidence="19 20">
    <name type="scientific">Candidatus Megaera venefica</name>
    <dbReference type="NCBI Taxonomy" id="2055910"/>
    <lineage>
        <taxon>Bacteria</taxon>
        <taxon>Pseudomonadati</taxon>
        <taxon>Pseudomonadota</taxon>
        <taxon>Alphaproteobacteria</taxon>
        <taxon>Rickettsiales</taxon>
        <taxon>Rickettsiaceae</taxon>
        <taxon>Candidatus Megaera</taxon>
    </lineage>
</organism>
<dbReference type="Pfam" id="PF02875">
    <property type="entry name" value="Mur_ligase_C"/>
    <property type="match status" value="1"/>
</dbReference>
<comment type="catalytic activity">
    <reaction evidence="13 14">
        <text>UDP-N-acetyl-alpha-D-muramate + L-alanine + ATP = UDP-N-acetyl-alpha-D-muramoyl-L-alanine + ADP + phosphate + H(+)</text>
        <dbReference type="Rhea" id="RHEA:23372"/>
        <dbReference type="ChEBI" id="CHEBI:15378"/>
        <dbReference type="ChEBI" id="CHEBI:30616"/>
        <dbReference type="ChEBI" id="CHEBI:43474"/>
        <dbReference type="ChEBI" id="CHEBI:57972"/>
        <dbReference type="ChEBI" id="CHEBI:70757"/>
        <dbReference type="ChEBI" id="CHEBI:83898"/>
        <dbReference type="ChEBI" id="CHEBI:456216"/>
        <dbReference type="EC" id="6.3.2.8"/>
    </reaction>
</comment>
<evidence type="ECO:0000256" key="12">
    <source>
        <dbReference type="ARBA" id="ARBA00023316"/>
    </source>
</evidence>
<evidence type="ECO:0000256" key="6">
    <source>
        <dbReference type="ARBA" id="ARBA00022618"/>
    </source>
</evidence>
<evidence type="ECO:0000259" key="17">
    <source>
        <dbReference type="Pfam" id="PF02875"/>
    </source>
</evidence>
<feature type="domain" description="Mur ligase central" evidence="18">
    <location>
        <begin position="118"/>
        <end position="304"/>
    </location>
</feature>
<dbReference type="InterPro" id="IPR000713">
    <property type="entry name" value="Mur_ligase_N"/>
</dbReference>
<dbReference type="EC" id="6.3.2.8" evidence="3 14"/>
<keyword evidence="7 14" id="KW-0547">Nucleotide-binding</keyword>
<keyword evidence="10 14" id="KW-0573">Peptidoglycan synthesis</keyword>
<dbReference type="Pfam" id="PF01225">
    <property type="entry name" value="Mur_ligase"/>
    <property type="match status" value="1"/>
</dbReference>
<dbReference type="Proteomes" id="UP001291687">
    <property type="component" value="Unassembled WGS sequence"/>
</dbReference>
<evidence type="ECO:0000256" key="15">
    <source>
        <dbReference type="SAM" id="MobiDB-lite"/>
    </source>
</evidence>
<evidence type="ECO:0000256" key="5">
    <source>
        <dbReference type="ARBA" id="ARBA00022598"/>
    </source>
</evidence>
<feature type="compositionally biased region" description="Polar residues" evidence="15">
    <location>
        <begin position="507"/>
        <end position="516"/>
    </location>
</feature>
<dbReference type="GO" id="GO:0016874">
    <property type="term" value="F:ligase activity"/>
    <property type="evidence" value="ECO:0007669"/>
    <property type="project" value="UniProtKB-KW"/>
</dbReference>
<keyword evidence="5 14" id="KW-0436">Ligase</keyword>
<feature type="region of interest" description="Disordered" evidence="15">
    <location>
        <begin position="501"/>
        <end position="522"/>
    </location>
</feature>
<keyword evidence="4 14" id="KW-0963">Cytoplasm</keyword>
<evidence type="ECO:0000256" key="7">
    <source>
        <dbReference type="ARBA" id="ARBA00022741"/>
    </source>
</evidence>
<comment type="caution">
    <text evidence="19">The sequence shown here is derived from an EMBL/GenBank/DDBJ whole genome shotgun (WGS) entry which is preliminary data.</text>
</comment>
<dbReference type="InterPro" id="IPR036615">
    <property type="entry name" value="Mur_ligase_C_dom_sf"/>
</dbReference>
<dbReference type="HAMAP" id="MF_00046">
    <property type="entry name" value="MurC"/>
    <property type="match status" value="1"/>
</dbReference>
<comment type="similarity">
    <text evidence="14">Belongs to the MurCDEF family.</text>
</comment>
<evidence type="ECO:0000256" key="13">
    <source>
        <dbReference type="ARBA" id="ARBA00047833"/>
    </source>
</evidence>
<comment type="pathway">
    <text evidence="2 14">Cell wall biogenesis; peptidoglycan biosynthesis.</text>
</comment>
<keyword evidence="9 14" id="KW-0133">Cell shape</keyword>
<dbReference type="PANTHER" id="PTHR43445">
    <property type="entry name" value="UDP-N-ACETYLMURAMATE--L-ALANINE LIGASE-RELATED"/>
    <property type="match status" value="1"/>
</dbReference>
<dbReference type="EMBL" id="JARJFB010000061">
    <property type="protein sequence ID" value="MEA0970923.1"/>
    <property type="molecule type" value="Genomic_DNA"/>
</dbReference>
<dbReference type="InterPro" id="IPR005758">
    <property type="entry name" value="UDP-N-AcMur_Ala_ligase_MurC"/>
</dbReference>
<evidence type="ECO:0000256" key="3">
    <source>
        <dbReference type="ARBA" id="ARBA00012211"/>
    </source>
</evidence>